<evidence type="ECO:0000256" key="7">
    <source>
        <dbReference type="ARBA" id="ARBA00022989"/>
    </source>
</evidence>
<dbReference type="EMBL" id="FXUF01000008">
    <property type="protein sequence ID" value="SMP60238.1"/>
    <property type="molecule type" value="Genomic_DNA"/>
</dbReference>
<evidence type="ECO:0000313" key="13">
    <source>
        <dbReference type="Proteomes" id="UP001158066"/>
    </source>
</evidence>
<dbReference type="CDD" id="cd13143">
    <property type="entry name" value="MATE_MepA_like"/>
    <property type="match status" value="1"/>
</dbReference>
<protein>
    <recommendedName>
        <fullName evidence="3">Multidrug export protein MepA</fullName>
    </recommendedName>
</protein>
<feature type="transmembrane region" description="Helical" evidence="11">
    <location>
        <begin position="34"/>
        <end position="54"/>
    </location>
</feature>
<dbReference type="InterPro" id="IPR002528">
    <property type="entry name" value="MATE_fam"/>
</dbReference>
<feature type="transmembrane region" description="Helical" evidence="11">
    <location>
        <begin position="291"/>
        <end position="313"/>
    </location>
</feature>
<dbReference type="InterPro" id="IPR048279">
    <property type="entry name" value="MdtK-like"/>
</dbReference>
<comment type="similarity">
    <text evidence="2">Belongs to the multi antimicrobial extrusion (MATE) (TC 2.A.66.1) family. MepA subfamily.</text>
</comment>
<dbReference type="GO" id="GO:0015297">
    <property type="term" value="F:antiporter activity"/>
    <property type="evidence" value="ECO:0007669"/>
    <property type="project" value="InterPro"/>
</dbReference>
<feature type="transmembrane region" description="Helical" evidence="11">
    <location>
        <begin position="345"/>
        <end position="366"/>
    </location>
</feature>
<feature type="transmembrane region" description="Helical" evidence="11">
    <location>
        <begin position="438"/>
        <end position="461"/>
    </location>
</feature>
<keyword evidence="8 11" id="KW-0472">Membrane</keyword>
<feature type="transmembrane region" description="Helical" evidence="11">
    <location>
        <begin position="386"/>
        <end position="404"/>
    </location>
</feature>
<reference evidence="12" key="1">
    <citation type="submission" date="2017-05" db="EMBL/GenBank/DDBJ databases">
        <authorList>
            <person name="Varghese N."/>
            <person name="Submissions S."/>
        </authorList>
    </citation>
    <scope>NUCLEOTIDE SEQUENCE</scope>
    <source>
        <strain evidence="12">Su22</strain>
    </source>
</reference>
<feature type="region of interest" description="Disordered" evidence="10">
    <location>
        <begin position="1"/>
        <end position="22"/>
    </location>
</feature>
<keyword evidence="7 11" id="KW-1133">Transmembrane helix</keyword>
<gene>
    <name evidence="12" type="ORF">SAMN06296020_10880</name>
</gene>
<dbReference type="GO" id="GO:0046677">
    <property type="term" value="P:response to antibiotic"/>
    <property type="evidence" value="ECO:0007669"/>
    <property type="project" value="UniProtKB-KW"/>
</dbReference>
<feature type="transmembrane region" description="Helical" evidence="11">
    <location>
        <begin position="155"/>
        <end position="172"/>
    </location>
</feature>
<keyword evidence="4" id="KW-0813">Transport</keyword>
<evidence type="ECO:0000256" key="11">
    <source>
        <dbReference type="SAM" id="Phobius"/>
    </source>
</evidence>
<comment type="subcellular location">
    <subcellularLocation>
        <location evidence="1">Cell membrane</location>
        <topology evidence="1">Multi-pass membrane protein</topology>
    </subcellularLocation>
</comment>
<feature type="transmembrane region" description="Helical" evidence="11">
    <location>
        <begin position="211"/>
        <end position="234"/>
    </location>
</feature>
<keyword evidence="6 11" id="KW-0812">Transmembrane</keyword>
<dbReference type="InterPro" id="IPR045070">
    <property type="entry name" value="MATE_MepA-like"/>
</dbReference>
<dbReference type="PIRSF" id="PIRSF006603">
    <property type="entry name" value="DinF"/>
    <property type="match status" value="1"/>
</dbReference>
<keyword evidence="9" id="KW-0046">Antibiotic resistance</keyword>
<keyword evidence="5" id="KW-1003">Cell membrane</keyword>
<evidence type="ECO:0000256" key="3">
    <source>
        <dbReference type="ARBA" id="ARBA00022106"/>
    </source>
</evidence>
<keyword evidence="13" id="KW-1185">Reference proteome</keyword>
<evidence type="ECO:0000256" key="8">
    <source>
        <dbReference type="ARBA" id="ARBA00023136"/>
    </source>
</evidence>
<dbReference type="Proteomes" id="UP001158066">
    <property type="component" value="Unassembled WGS sequence"/>
</dbReference>
<evidence type="ECO:0000256" key="10">
    <source>
        <dbReference type="SAM" id="MobiDB-lite"/>
    </source>
</evidence>
<sequence length="479" mass="51569">MQEKATVNVTKNNSEGKQMSSEEQGFLTAPLGKLIARNATPAVASMLFMAFYQIVDGMMVGRRLGPEALASVNVLYPILALLVGFGVMIGVGGNARIAVLLGGSQNREAGRVLGLVVLLAVGIGLVGTVAVLLLMPVILTMLGTSGSLGLYAADYLKGMLPFFVFLILFFVLEQSLRNDGQANLASGVMAFCSVLNIALDYLFLYVLNLGIMGASLASGMSQTLGVFIFVGYFVQKHFRNKGGLRIRKPGFQLSTVGAIAVNGSSEMLNSLAMGITTFFLNRALLSHIGSLGVAAFTLVQYLLMLGGMVIMGIGNGTQPILSYNYGAGQDDRVQGTFWRVMGMSLLMGGVFFGIMTRGMATLTMWFVDGHRETLALTLEASQTMRWSLLLKPVAMMASIYFTALEQARWSLVIALCHSLMLPLMGLALFPRWWGASGIWTALVFADGMAVLVAAGCLAVWWRRTETEKVTRLEQLRSPS</sequence>
<evidence type="ECO:0000256" key="9">
    <source>
        <dbReference type="ARBA" id="ARBA00023251"/>
    </source>
</evidence>
<organism evidence="12 13">
    <name type="scientific">Anoxynatronum buryatiense</name>
    <dbReference type="NCBI Taxonomy" id="489973"/>
    <lineage>
        <taxon>Bacteria</taxon>
        <taxon>Bacillati</taxon>
        <taxon>Bacillota</taxon>
        <taxon>Clostridia</taxon>
        <taxon>Eubacteriales</taxon>
        <taxon>Clostridiaceae</taxon>
        <taxon>Anoxynatronum</taxon>
    </lineage>
</organism>
<feature type="transmembrane region" description="Helical" evidence="11">
    <location>
        <begin position="255"/>
        <end position="279"/>
    </location>
</feature>
<feature type="transmembrane region" description="Helical" evidence="11">
    <location>
        <begin position="112"/>
        <end position="135"/>
    </location>
</feature>
<evidence type="ECO:0000313" key="12">
    <source>
        <dbReference type="EMBL" id="SMP60238.1"/>
    </source>
</evidence>
<dbReference type="RefSeq" id="WP_283409568.1">
    <property type="nucleotide sequence ID" value="NZ_FXUF01000008.1"/>
</dbReference>
<dbReference type="InterPro" id="IPR051327">
    <property type="entry name" value="MATE_MepA_subfamily"/>
</dbReference>
<evidence type="ECO:0000256" key="1">
    <source>
        <dbReference type="ARBA" id="ARBA00004651"/>
    </source>
</evidence>
<comment type="caution">
    <text evidence="12">The sequence shown here is derived from an EMBL/GenBank/DDBJ whole genome shotgun (WGS) entry which is preliminary data.</text>
</comment>
<dbReference type="AlphaFoldDB" id="A0AA45WWL6"/>
<evidence type="ECO:0000256" key="2">
    <source>
        <dbReference type="ARBA" id="ARBA00008417"/>
    </source>
</evidence>
<accession>A0AA45WWL6</accession>
<dbReference type="GO" id="GO:0005886">
    <property type="term" value="C:plasma membrane"/>
    <property type="evidence" value="ECO:0007669"/>
    <property type="project" value="UniProtKB-SubCell"/>
</dbReference>
<evidence type="ECO:0000256" key="6">
    <source>
        <dbReference type="ARBA" id="ARBA00022692"/>
    </source>
</evidence>
<proteinExistence type="inferred from homology"/>
<dbReference type="PANTHER" id="PTHR43823:SF3">
    <property type="entry name" value="MULTIDRUG EXPORT PROTEIN MEPA"/>
    <property type="match status" value="1"/>
</dbReference>
<dbReference type="PANTHER" id="PTHR43823">
    <property type="entry name" value="SPORULATION PROTEIN YKVU"/>
    <property type="match status" value="1"/>
</dbReference>
<feature type="transmembrane region" description="Helical" evidence="11">
    <location>
        <begin position="184"/>
        <end position="205"/>
    </location>
</feature>
<name>A0AA45WWL6_9CLOT</name>
<evidence type="ECO:0000256" key="4">
    <source>
        <dbReference type="ARBA" id="ARBA00022448"/>
    </source>
</evidence>
<evidence type="ECO:0000256" key="5">
    <source>
        <dbReference type="ARBA" id="ARBA00022475"/>
    </source>
</evidence>
<dbReference type="GO" id="GO:0042910">
    <property type="term" value="F:xenobiotic transmembrane transporter activity"/>
    <property type="evidence" value="ECO:0007669"/>
    <property type="project" value="InterPro"/>
</dbReference>
<dbReference type="Pfam" id="PF01554">
    <property type="entry name" value="MatE"/>
    <property type="match status" value="2"/>
</dbReference>
<feature type="transmembrane region" description="Helical" evidence="11">
    <location>
        <begin position="74"/>
        <end position="100"/>
    </location>
</feature>
<feature type="transmembrane region" description="Helical" evidence="11">
    <location>
        <begin position="411"/>
        <end position="432"/>
    </location>
</feature>